<evidence type="ECO:0000256" key="4">
    <source>
        <dbReference type="ARBA" id="ARBA00022448"/>
    </source>
</evidence>
<dbReference type="PRINTS" id="PR00119">
    <property type="entry name" value="CATATPASE"/>
</dbReference>
<dbReference type="FunFam" id="3.30.70.100:FF:000001">
    <property type="entry name" value="ATPase copper transporting beta"/>
    <property type="match status" value="2"/>
</dbReference>
<dbReference type="InterPro" id="IPR017969">
    <property type="entry name" value="Heavy-metal-associated_CS"/>
</dbReference>
<reference evidence="17" key="1">
    <citation type="submission" date="2016-10" db="EMBL/GenBank/DDBJ databases">
        <authorList>
            <person name="Jeantristanb JTB J.-T."/>
            <person name="Ricardo R."/>
        </authorList>
    </citation>
    <scope>NUCLEOTIDE SEQUENCE [LARGE SCALE GENOMIC DNA]</scope>
</reference>
<gene>
    <name evidence="16" type="ORF">BZ3500_MVSOF-1268-A1-R1_CHR4-3G07332</name>
</gene>
<dbReference type="PROSITE" id="PS50846">
    <property type="entry name" value="HMA_2"/>
    <property type="match status" value="2"/>
</dbReference>
<dbReference type="EC" id="7.2.2.8" evidence="3"/>
<keyword evidence="11 13" id="KW-0472">Membrane</keyword>
<evidence type="ECO:0000256" key="12">
    <source>
        <dbReference type="ARBA" id="ARBA00080126"/>
    </source>
</evidence>
<evidence type="ECO:0000256" key="11">
    <source>
        <dbReference type="ARBA" id="ARBA00023136"/>
    </source>
</evidence>
<dbReference type="SUPFAM" id="SSF55008">
    <property type="entry name" value="HMA, heavy metal-associated domain"/>
    <property type="match status" value="2"/>
</dbReference>
<dbReference type="InterPro" id="IPR023214">
    <property type="entry name" value="HAD_sf"/>
</dbReference>
<feature type="transmembrane region" description="Helical" evidence="13">
    <location>
        <begin position="531"/>
        <end position="553"/>
    </location>
</feature>
<feature type="transmembrane region" description="Helical" evidence="13">
    <location>
        <begin position="264"/>
        <end position="282"/>
    </location>
</feature>
<dbReference type="OrthoDB" id="432719at2759"/>
<dbReference type="GO" id="GO:0005507">
    <property type="term" value="F:copper ion binding"/>
    <property type="evidence" value="ECO:0007669"/>
    <property type="project" value="TreeGrafter"/>
</dbReference>
<feature type="domain" description="HMA" evidence="15">
    <location>
        <begin position="61"/>
        <end position="127"/>
    </location>
</feature>
<protein>
    <recommendedName>
        <fullName evidence="3">P-type Cu(+) transporter</fullName>
        <ecNumber evidence="3">7.2.2.8</ecNumber>
    </recommendedName>
    <alternativeName>
        <fullName evidence="12">Cu(2+)-ATPase</fullName>
    </alternativeName>
</protein>
<dbReference type="Proteomes" id="UP000249723">
    <property type="component" value="Unassembled WGS sequence"/>
</dbReference>
<evidence type="ECO:0000256" key="13">
    <source>
        <dbReference type="RuleBase" id="RU362081"/>
    </source>
</evidence>
<dbReference type="Pfam" id="PF00122">
    <property type="entry name" value="E1-E2_ATPase"/>
    <property type="match status" value="1"/>
</dbReference>
<dbReference type="InterPro" id="IPR044492">
    <property type="entry name" value="P_typ_ATPase_HD_dom"/>
</dbReference>
<evidence type="ECO:0000256" key="2">
    <source>
        <dbReference type="ARBA" id="ARBA00006024"/>
    </source>
</evidence>
<name>A0A2X0KWW6_9BASI</name>
<comment type="similarity">
    <text evidence="2 13">Belongs to the cation transport ATPase (P-type) (TC 3.A.3) family. Type IB subfamily.</text>
</comment>
<evidence type="ECO:0000313" key="17">
    <source>
        <dbReference type="Proteomes" id="UP000249723"/>
    </source>
</evidence>
<dbReference type="Gene3D" id="3.30.70.100">
    <property type="match status" value="2"/>
</dbReference>
<dbReference type="SUPFAM" id="SSF81653">
    <property type="entry name" value="Calcium ATPase, transduction domain A"/>
    <property type="match status" value="1"/>
</dbReference>
<dbReference type="Pfam" id="PF00403">
    <property type="entry name" value="HMA"/>
    <property type="match status" value="2"/>
</dbReference>
<dbReference type="InterPro" id="IPR027256">
    <property type="entry name" value="P-typ_ATPase_IB"/>
</dbReference>
<dbReference type="STRING" id="289078.A0A2X0KWW6"/>
<evidence type="ECO:0000256" key="10">
    <source>
        <dbReference type="ARBA" id="ARBA00022989"/>
    </source>
</evidence>
<dbReference type="SFLD" id="SFLDG00002">
    <property type="entry name" value="C1.7:_P-type_atpase_like"/>
    <property type="match status" value="1"/>
</dbReference>
<dbReference type="InterPro" id="IPR036163">
    <property type="entry name" value="HMA_dom_sf"/>
</dbReference>
<evidence type="ECO:0000256" key="5">
    <source>
        <dbReference type="ARBA" id="ARBA00022692"/>
    </source>
</evidence>
<keyword evidence="5 13" id="KW-0812">Transmembrane</keyword>
<evidence type="ECO:0000259" key="15">
    <source>
        <dbReference type="PROSITE" id="PS50846"/>
    </source>
</evidence>
<dbReference type="GO" id="GO:0012505">
    <property type="term" value="C:endomembrane system"/>
    <property type="evidence" value="ECO:0007669"/>
    <property type="project" value="UniProtKB-SubCell"/>
</dbReference>
<dbReference type="GO" id="GO:0016887">
    <property type="term" value="F:ATP hydrolysis activity"/>
    <property type="evidence" value="ECO:0007669"/>
    <property type="project" value="InterPro"/>
</dbReference>
<dbReference type="EMBL" id="FMWP01000093">
    <property type="protein sequence ID" value="SCZ97647.1"/>
    <property type="molecule type" value="Genomic_DNA"/>
</dbReference>
<feature type="region of interest" description="Disordered" evidence="14">
    <location>
        <begin position="996"/>
        <end position="1045"/>
    </location>
</feature>
<dbReference type="GO" id="GO:0016020">
    <property type="term" value="C:membrane"/>
    <property type="evidence" value="ECO:0007669"/>
    <property type="project" value="UniProtKB-SubCell"/>
</dbReference>
<dbReference type="InterPro" id="IPR023299">
    <property type="entry name" value="ATPase_P-typ_cyto_dom_N"/>
</dbReference>
<keyword evidence="4" id="KW-0813">Transport</keyword>
<feature type="transmembrane region" description="Helical" evidence="13">
    <location>
        <begin position="335"/>
        <end position="353"/>
    </location>
</feature>
<feature type="compositionally biased region" description="Acidic residues" evidence="14">
    <location>
        <begin position="1016"/>
        <end position="1030"/>
    </location>
</feature>
<dbReference type="GO" id="GO:0140581">
    <property type="term" value="F:P-type monovalent copper transporter activity"/>
    <property type="evidence" value="ECO:0007669"/>
    <property type="project" value="UniProtKB-EC"/>
</dbReference>
<keyword evidence="8 13" id="KW-0067">ATP-binding</keyword>
<dbReference type="InterPro" id="IPR006121">
    <property type="entry name" value="HMA_dom"/>
</dbReference>
<dbReference type="Gene3D" id="3.40.1110.10">
    <property type="entry name" value="Calcium-transporting ATPase, cytoplasmic domain N"/>
    <property type="match status" value="1"/>
</dbReference>
<dbReference type="AlphaFoldDB" id="A0A2X0KWW6"/>
<comment type="subcellular location">
    <subcellularLocation>
        <location evidence="1">Endomembrane system</location>
        <topology evidence="1">Multi-pass membrane protein</topology>
    </subcellularLocation>
    <subcellularLocation>
        <location evidence="13">Membrane</location>
    </subcellularLocation>
</comment>
<evidence type="ECO:0000256" key="14">
    <source>
        <dbReference type="SAM" id="MobiDB-lite"/>
    </source>
</evidence>
<evidence type="ECO:0000256" key="1">
    <source>
        <dbReference type="ARBA" id="ARBA00004127"/>
    </source>
</evidence>
<organism evidence="16 17">
    <name type="scientific">Microbotryum saponariae</name>
    <dbReference type="NCBI Taxonomy" id="289078"/>
    <lineage>
        <taxon>Eukaryota</taxon>
        <taxon>Fungi</taxon>
        <taxon>Dikarya</taxon>
        <taxon>Basidiomycota</taxon>
        <taxon>Pucciniomycotina</taxon>
        <taxon>Microbotryomycetes</taxon>
        <taxon>Microbotryales</taxon>
        <taxon>Microbotryaceae</taxon>
        <taxon>Microbotryum</taxon>
    </lineage>
</organism>
<dbReference type="PRINTS" id="PR00943">
    <property type="entry name" value="CUATPASE"/>
</dbReference>
<keyword evidence="7 13" id="KW-0547">Nucleotide-binding</keyword>
<dbReference type="InterPro" id="IPR059000">
    <property type="entry name" value="ATPase_P-type_domA"/>
</dbReference>
<keyword evidence="6 13" id="KW-0479">Metal-binding</keyword>
<dbReference type="Pfam" id="PF00702">
    <property type="entry name" value="Hydrolase"/>
    <property type="match status" value="1"/>
</dbReference>
<evidence type="ECO:0000256" key="8">
    <source>
        <dbReference type="ARBA" id="ARBA00022840"/>
    </source>
</evidence>
<dbReference type="InterPro" id="IPR008250">
    <property type="entry name" value="ATPase_P-typ_transduc_dom_A_sf"/>
</dbReference>
<keyword evidence="9" id="KW-1278">Translocase</keyword>
<dbReference type="FunFam" id="2.70.150.10:FF:000002">
    <property type="entry name" value="Copper-transporting ATPase 1, putative"/>
    <property type="match status" value="1"/>
</dbReference>
<sequence length="1045" mass="111331">MATRAQEDSKLVEDYDHEDKIEVSSVASSSKLPAAATSTTIQLKIQGMLWLACTQWRCSATRAVSASACMTCGACVASIENGLRDQPGILSVKVALLAERAIIECDSSVWSPEKLTEEVEDMGFEAQPILPVPHDTVSLQIYGMTCGACVSSIESSVSSTPGILSVTVSLATERATITYDPTLISGARDLVDLVSDVGFDATLVSDENNAVQLRSLARTKEISQWKHSLQRSLCFAVPVFFISMIFPMVSALRPIVNLRLVRGIHLGDFVCFLLTIPVQFGVGGRIYESAWRALRHGSATMDVLVVFGTTAAFIYSTATLLLAPFSSDADYHPKVFFETSTMLITFISLGRYLENLAKGQTSSALSRLMSLSPSQAIIYTDAPTCLKEKRVPTELVQVGDTVKIVPGDKIPADGTVLRGESTVDESMVTGEVIPVHKVVGEALIGGTVNGSGTFDMLVTRAGKDTALAQIVHLVEDAQTSKAPIQAFADKVAGYFVPIVIALGMLTFIAWMCIAHTSTHLPHVFAEKGATKFMVCLKLCISVIVVACPCALGLSTPTAVMVGTGVGAQHGILIKGAGPLEASHRVDRIILDKTGTLTVGKLAVVGVKWSHPRSVLADLKEASPSMVKFSRQEDIMLLLAAAEAKSEHPLAKAVASWGLRELGHHILPPSIQVSEFESVTGLGVKCNVSGNFPSLSDSQVGHTQHSIEIGNAAFLAESHIAPDASHAAFRDREEGLGRTCVFVAVDGALACSISLADTIKGEARQAIDALRMMGIHVAVVTGDQRATAVAIAADVGVAPEDVYAGVSPNGKRSIVEKLQKQGHQVAMVGDGINDSPGLAVADVGIALCTGTDIAMEAADIVLMKADLLDVVAAIDLSRRIFRQIRLNFIWATVYNVFVVYSSYTGIPLAMGVFLPWGLHLHPMMAGAAMAFSSVSVVASSLTLRWWRRPRSARRPDDPAGDRAEGFISEVLGAAWDSIGSIVISLLAILRGRGSSRARATDSAMTRRPSEYGLLPNEVDEDEDEDESEDDIPMVGAASLPRRTEVV</sequence>
<dbReference type="PANTHER" id="PTHR43520">
    <property type="entry name" value="ATP7, ISOFORM B"/>
    <property type="match status" value="1"/>
</dbReference>
<evidence type="ECO:0000256" key="7">
    <source>
        <dbReference type="ARBA" id="ARBA00022741"/>
    </source>
</evidence>
<keyword evidence="10 13" id="KW-1133">Transmembrane helix</keyword>
<dbReference type="GO" id="GO:0043682">
    <property type="term" value="F:P-type divalent copper transporter activity"/>
    <property type="evidence" value="ECO:0007669"/>
    <property type="project" value="TreeGrafter"/>
</dbReference>
<dbReference type="InterPro" id="IPR018303">
    <property type="entry name" value="ATPase_P-typ_P_site"/>
</dbReference>
<keyword evidence="17" id="KW-1185">Reference proteome</keyword>
<dbReference type="SFLD" id="SFLDS00003">
    <property type="entry name" value="Haloacid_Dehalogenase"/>
    <property type="match status" value="1"/>
</dbReference>
<evidence type="ECO:0000256" key="6">
    <source>
        <dbReference type="ARBA" id="ARBA00022723"/>
    </source>
</evidence>
<dbReference type="Gene3D" id="2.70.150.10">
    <property type="entry name" value="Calcium-transporting ATPase, cytoplasmic transduction domain A"/>
    <property type="match status" value="1"/>
</dbReference>
<feature type="transmembrane region" description="Helical" evidence="13">
    <location>
        <begin position="303"/>
        <end position="323"/>
    </location>
</feature>
<dbReference type="InterPro" id="IPR023298">
    <property type="entry name" value="ATPase_P-typ_TM_dom_sf"/>
</dbReference>
<feature type="domain" description="HMA" evidence="15">
    <location>
        <begin position="135"/>
        <end position="202"/>
    </location>
</feature>
<feature type="transmembrane region" description="Helical" evidence="13">
    <location>
        <begin position="885"/>
        <end position="902"/>
    </location>
</feature>
<evidence type="ECO:0000256" key="3">
    <source>
        <dbReference type="ARBA" id="ARBA00012517"/>
    </source>
</evidence>
<dbReference type="NCBIfam" id="TIGR01525">
    <property type="entry name" value="ATPase-IB_hvy"/>
    <property type="match status" value="1"/>
</dbReference>
<dbReference type="SFLD" id="SFLDF00027">
    <property type="entry name" value="p-type_atpase"/>
    <property type="match status" value="1"/>
</dbReference>
<dbReference type="SUPFAM" id="SSF56784">
    <property type="entry name" value="HAD-like"/>
    <property type="match status" value="1"/>
</dbReference>
<evidence type="ECO:0000256" key="9">
    <source>
        <dbReference type="ARBA" id="ARBA00022967"/>
    </source>
</evidence>
<dbReference type="PROSITE" id="PS00154">
    <property type="entry name" value="ATPASE_E1_E2"/>
    <property type="match status" value="1"/>
</dbReference>
<dbReference type="Gene3D" id="3.40.50.1000">
    <property type="entry name" value="HAD superfamily/HAD-like"/>
    <property type="match status" value="1"/>
</dbReference>
<dbReference type="PROSITE" id="PS01047">
    <property type="entry name" value="HMA_1"/>
    <property type="match status" value="2"/>
</dbReference>
<dbReference type="GO" id="GO:0055070">
    <property type="term" value="P:copper ion homeostasis"/>
    <property type="evidence" value="ECO:0007669"/>
    <property type="project" value="TreeGrafter"/>
</dbReference>
<evidence type="ECO:0000313" key="16">
    <source>
        <dbReference type="EMBL" id="SCZ97647.1"/>
    </source>
</evidence>
<feature type="transmembrane region" description="Helical" evidence="13">
    <location>
        <begin position="233"/>
        <end position="252"/>
    </location>
</feature>
<dbReference type="InterPro" id="IPR001757">
    <property type="entry name" value="P_typ_ATPase"/>
</dbReference>
<dbReference type="PRINTS" id="PR00942">
    <property type="entry name" value="CUATPASEI"/>
</dbReference>
<dbReference type="NCBIfam" id="TIGR01494">
    <property type="entry name" value="ATPase_P-type"/>
    <property type="match status" value="2"/>
</dbReference>
<feature type="transmembrane region" description="Helical" evidence="13">
    <location>
        <begin position="491"/>
        <end position="511"/>
    </location>
</feature>
<dbReference type="PANTHER" id="PTHR43520:SF8">
    <property type="entry name" value="P-TYPE CU(+) TRANSPORTER"/>
    <property type="match status" value="1"/>
</dbReference>
<proteinExistence type="inferred from homology"/>
<dbReference type="SUPFAM" id="SSF81665">
    <property type="entry name" value="Calcium ATPase, transmembrane domain M"/>
    <property type="match status" value="1"/>
</dbReference>
<dbReference type="CDD" id="cd00371">
    <property type="entry name" value="HMA"/>
    <property type="match status" value="2"/>
</dbReference>
<dbReference type="CDD" id="cd02094">
    <property type="entry name" value="P-type_ATPase_Cu-like"/>
    <property type="match status" value="1"/>
</dbReference>
<feature type="transmembrane region" description="Helical" evidence="13">
    <location>
        <begin position="922"/>
        <end position="945"/>
    </location>
</feature>
<dbReference type="GO" id="GO:0005524">
    <property type="term" value="F:ATP binding"/>
    <property type="evidence" value="ECO:0007669"/>
    <property type="project" value="UniProtKB-UniRule"/>
</dbReference>
<accession>A0A2X0KWW6</accession>
<dbReference type="InterPro" id="IPR036412">
    <property type="entry name" value="HAD-like_sf"/>
</dbReference>